<dbReference type="EMBL" id="BARS01020495">
    <property type="protein sequence ID" value="GAG07959.1"/>
    <property type="molecule type" value="Genomic_DNA"/>
</dbReference>
<reference evidence="3" key="1">
    <citation type="journal article" date="2014" name="Front. Microbiol.">
        <title>High frequency of phylogenetically diverse reductive dehalogenase-homologous genes in deep subseafloor sedimentary metagenomes.</title>
        <authorList>
            <person name="Kawai M."/>
            <person name="Futagami T."/>
            <person name="Toyoda A."/>
            <person name="Takaki Y."/>
            <person name="Nishi S."/>
            <person name="Hori S."/>
            <person name="Arai W."/>
            <person name="Tsubouchi T."/>
            <person name="Morono Y."/>
            <person name="Uchiyama I."/>
            <person name="Ito T."/>
            <person name="Fujiyama A."/>
            <person name="Inagaki F."/>
            <person name="Takami H."/>
        </authorList>
    </citation>
    <scope>NUCLEOTIDE SEQUENCE</scope>
    <source>
        <strain evidence="3">Expedition CK06-06</strain>
    </source>
</reference>
<feature type="coiled-coil region" evidence="1">
    <location>
        <begin position="143"/>
        <end position="184"/>
    </location>
</feature>
<feature type="non-terminal residue" evidence="3">
    <location>
        <position position="1"/>
    </location>
</feature>
<accession>X0UQ85</accession>
<name>X0UQ85_9ZZZZ</name>
<protein>
    <submittedName>
        <fullName evidence="3">Uncharacterized protein</fullName>
    </submittedName>
</protein>
<keyword evidence="1" id="KW-0175">Coiled coil</keyword>
<gene>
    <name evidence="3" type="ORF">S01H1_33042</name>
</gene>
<dbReference type="AlphaFoldDB" id="X0UQ85"/>
<feature type="transmembrane region" description="Helical" evidence="2">
    <location>
        <begin position="254"/>
        <end position="272"/>
    </location>
</feature>
<evidence type="ECO:0000256" key="2">
    <source>
        <dbReference type="SAM" id="Phobius"/>
    </source>
</evidence>
<keyword evidence="2" id="KW-1133">Transmembrane helix</keyword>
<sequence length="273" mass="30383">KRNTTHGFVFLLVISMIASTSIAFGVEVTDFLTCMNVDESGVATGISTEFLTHTPEVYVRVVFSDLVPGQKITFGWEIPGGGGWDSTEITSTNETVYWDSIPIEFDLAASFSGNWTVNIYVGTELMDSLNFVIVDIDDLRMDIQNLLDGIQASNELVQEANDQAQAANDQALLWQIELSELEERTTEIELNYNTVLAQNLDIENELSHKITEFSLMESQYSDLNVDYNENIQELEQVKEDLETLEGQTGNNNTLYLAIGAAVIAILAAAYFYT</sequence>
<feature type="coiled-coil region" evidence="1">
    <location>
        <begin position="220"/>
        <end position="247"/>
    </location>
</feature>
<proteinExistence type="predicted"/>
<comment type="caution">
    <text evidence="3">The sequence shown here is derived from an EMBL/GenBank/DDBJ whole genome shotgun (WGS) entry which is preliminary data.</text>
</comment>
<evidence type="ECO:0000313" key="3">
    <source>
        <dbReference type="EMBL" id="GAG07959.1"/>
    </source>
</evidence>
<keyword evidence="2" id="KW-0472">Membrane</keyword>
<evidence type="ECO:0000256" key="1">
    <source>
        <dbReference type="SAM" id="Coils"/>
    </source>
</evidence>
<organism evidence="3">
    <name type="scientific">marine sediment metagenome</name>
    <dbReference type="NCBI Taxonomy" id="412755"/>
    <lineage>
        <taxon>unclassified sequences</taxon>
        <taxon>metagenomes</taxon>
        <taxon>ecological metagenomes</taxon>
    </lineage>
</organism>
<keyword evidence="2" id="KW-0812">Transmembrane</keyword>
<feature type="non-terminal residue" evidence="3">
    <location>
        <position position="273"/>
    </location>
</feature>